<evidence type="ECO:0000313" key="2">
    <source>
        <dbReference type="EMBL" id="RPA93279.1"/>
    </source>
</evidence>
<organism evidence="2 3">
    <name type="scientific">Choiromyces venosus 120613-1</name>
    <dbReference type="NCBI Taxonomy" id="1336337"/>
    <lineage>
        <taxon>Eukaryota</taxon>
        <taxon>Fungi</taxon>
        <taxon>Dikarya</taxon>
        <taxon>Ascomycota</taxon>
        <taxon>Pezizomycotina</taxon>
        <taxon>Pezizomycetes</taxon>
        <taxon>Pezizales</taxon>
        <taxon>Tuberaceae</taxon>
        <taxon>Choiromyces</taxon>
    </lineage>
</organism>
<proteinExistence type="predicted"/>
<dbReference type="EMBL" id="ML120455">
    <property type="protein sequence ID" value="RPA93279.1"/>
    <property type="molecule type" value="Genomic_DNA"/>
</dbReference>
<reference evidence="2 3" key="1">
    <citation type="journal article" date="2018" name="Nat. Ecol. Evol.">
        <title>Pezizomycetes genomes reveal the molecular basis of ectomycorrhizal truffle lifestyle.</title>
        <authorList>
            <person name="Murat C."/>
            <person name="Payen T."/>
            <person name="Noel B."/>
            <person name="Kuo A."/>
            <person name="Morin E."/>
            <person name="Chen J."/>
            <person name="Kohler A."/>
            <person name="Krizsan K."/>
            <person name="Balestrini R."/>
            <person name="Da Silva C."/>
            <person name="Montanini B."/>
            <person name="Hainaut M."/>
            <person name="Levati E."/>
            <person name="Barry K.W."/>
            <person name="Belfiori B."/>
            <person name="Cichocki N."/>
            <person name="Clum A."/>
            <person name="Dockter R.B."/>
            <person name="Fauchery L."/>
            <person name="Guy J."/>
            <person name="Iotti M."/>
            <person name="Le Tacon F."/>
            <person name="Lindquist E.A."/>
            <person name="Lipzen A."/>
            <person name="Malagnac F."/>
            <person name="Mello A."/>
            <person name="Molinier V."/>
            <person name="Miyauchi S."/>
            <person name="Poulain J."/>
            <person name="Riccioni C."/>
            <person name="Rubini A."/>
            <person name="Sitrit Y."/>
            <person name="Splivallo R."/>
            <person name="Traeger S."/>
            <person name="Wang M."/>
            <person name="Zifcakova L."/>
            <person name="Wipf D."/>
            <person name="Zambonelli A."/>
            <person name="Paolocci F."/>
            <person name="Nowrousian M."/>
            <person name="Ottonello S."/>
            <person name="Baldrian P."/>
            <person name="Spatafora J.W."/>
            <person name="Henrissat B."/>
            <person name="Nagy L.G."/>
            <person name="Aury J.M."/>
            <person name="Wincker P."/>
            <person name="Grigoriev I.V."/>
            <person name="Bonfante P."/>
            <person name="Martin F.M."/>
        </authorList>
    </citation>
    <scope>NUCLEOTIDE SEQUENCE [LARGE SCALE GENOMIC DNA]</scope>
    <source>
        <strain evidence="2 3">120613-1</strain>
    </source>
</reference>
<dbReference type="AlphaFoldDB" id="A0A3N4J4N4"/>
<keyword evidence="3" id="KW-1185">Reference proteome</keyword>
<evidence type="ECO:0000313" key="3">
    <source>
        <dbReference type="Proteomes" id="UP000276215"/>
    </source>
</evidence>
<feature type="region of interest" description="Disordered" evidence="1">
    <location>
        <begin position="124"/>
        <end position="168"/>
    </location>
</feature>
<gene>
    <name evidence="2" type="ORF">L873DRAFT_1847267</name>
</gene>
<accession>A0A3N4J4N4</accession>
<dbReference type="Proteomes" id="UP000276215">
    <property type="component" value="Unassembled WGS sequence"/>
</dbReference>
<sequence>MGDMLGDQIWVLLDPEVIGLVDQNYINEETKTSVLVPLGFQKSIPQLGNQDSINAGDSSDQSSRAVGSEIVENVVIIAPVQGSVSGQNEETSLQTNNIPILGELSNQNSQTVSGEIEENTVIVAQDQSSLTGQNDDTPGLSDGEYIPGSEDSITNEGVISPDEDSVVT</sequence>
<protein>
    <submittedName>
        <fullName evidence="2">Uncharacterized protein</fullName>
    </submittedName>
</protein>
<evidence type="ECO:0000256" key="1">
    <source>
        <dbReference type="SAM" id="MobiDB-lite"/>
    </source>
</evidence>
<name>A0A3N4J4N4_9PEZI</name>
<feature type="compositionally biased region" description="Polar residues" evidence="1">
    <location>
        <begin position="125"/>
        <end position="136"/>
    </location>
</feature>